<dbReference type="EMBL" id="JAAMPU010000103">
    <property type="protein sequence ID" value="NMH27851.1"/>
    <property type="molecule type" value="Genomic_DNA"/>
</dbReference>
<accession>A0A972JG58</accession>
<name>A0A972JG58_9FLAO</name>
<dbReference type="AlphaFoldDB" id="A0A972JG58"/>
<dbReference type="InterPro" id="IPR046233">
    <property type="entry name" value="DUF6266"/>
</dbReference>
<dbReference type="RefSeq" id="WP_169526901.1">
    <property type="nucleotide sequence ID" value="NZ_JAAMPU010000103.1"/>
</dbReference>
<protein>
    <submittedName>
        <fullName evidence="1">Uncharacterized protein</fullName>
    </submittedName>
</protein>
<sequence length="232" mass="26284">MAKINGNPFHAIEALVGRVYVVNWRGMIVVRSFPKKSNVPATAAQQETRERFRLISRLLKPLRPVVGRYFGKESGEKAKFNKATSYLMKNAVVRIDGKLEVDYSKVVVSMGSLPGLEAVRLRQVTQIDLKLEWKPEPGFLPTRQQDKPILVVFNQTRNRLDIREGGGKREDEELVHCLPQDWFNDTCHLYVMLTNRRTGNCSVSQYLGSVTPESELSKWNTSGSVAKHISNA</sequence>
<evidence type="ECO:0000313" key="2">
    <source>
        <dbReference type="Proteomes" id="UP000712080"/>
    </source>
</evidence>
<proteinExistence type="predicted"/>
<dbReference type="Proteomes" id="UP000712080">
    <property type="component" value="Unassembled WGS sequence"/>
</dbReference>
<organism evidence="1 2">
    <name type="scientific">Flavobacterium silvaticum</name>
    <dbReference type="NCBI Taxonomy" id="1852020"/>
    <lineage>
        <taxon>Bacteria</taxon>
        <taxon>Pseudomonadati</taxon>
        <taxon>Bacteroidota</taxon>
        <taxon>Flavobacteriia</taxon>
        <taxon>Flavobacteriales</taxon>
        <taxon>Flavobacteriaceae</taxon>
        <taxon>Flavobacterium</taxon>
    </lineage>
</organism>
<keyword evidence="2" id="KW-1185">Reference proteome</keyword>
<reference evidence="1" key="1">
    <citation type="submission" date="2020-02" db="EMBL/GenBank/DDBJ databases">
        <title>Flavobacterium sp. genome.</title>
        <authorList>
            <person name="Jung H.S."/>
            <person name="Baek J.H."/>
            <person name="Jeon C.O."/>
        </authorList>
    </citation>
    <scope>NUCLEOTIDE SEQUENCE</scope>
    <source>
        <strain evidence="1">SE-s28</strain>
    </source>
</reference>
<comment type="caution">
    <text evidence="1">The sequence shown here is derived from an EMBL/GenBank/DDBJ whole genome shotgun (WGS) entry which is preliminary data.</text>
</comment>
<evidence type="ECO:0000313" key="1">
    <source>
        <dbReference type="EMBL" id="NMH27851.1"/>
    </source>
</evidence>
<gene>
    <name evidence="1" type="ORF">G6047_07395</name>
</gene>
<dbReference type="Pfam" id="PF19781">
    <property type="entry name" value="DUF6266"/>
    <property type="match status" value="1"/>
</dbReference>